<dbReference type="PRINTS" id="PR00469">
    <property type="entry name" value="PNDRDTASEII"/>
</dbReference>
<comment type="similarity">
    <text evidence="1">Belongs to the class-II pyridine nucleotide-disulfide oxidoreductase family.</text>
</comment>
<evidence type="ECO:0000313" key="7">
    <source>
        <dbReference type="Proteomes" id="UP000077248"/>
    </source>
</evidence>
<keyword evidence="2" id="KW-0285">Flavoprotein</keyword>
<keyword evidence="3" id="KW-0560">Oxidoreductase</keyword>
<dbReference type="VEuPathDB" id="FungiDB:CC77DRAFT_1087840"/>
<dbReference type="AlphaFoldDB" id="A0A177DS94"/>
<accession>A0A177DS94</accession>
<dbReference type="EMBL" id="KV441475">
    <property type="protein sequence ID" value="OAG22090.1"/>
    <property type="molecule type" value="Genomic_DNA"/>
</dbReference>
<evidence type="ECO:0000256" key="4">
    <source>
        <dbReference type="SAM" id="MobiDB-lite"/>
    </source>
</evidence>
<protein>
    <submittedName>
        <fullName evidence="6">FAD/NAD(P)-binding domain-containing protein</fullName>
    </submittedName>
</protein>
<dbReference type="PANTHER" id="PTHR48105">
    <property type="entry name" value="THIOREDOXIN REDUCTASE 1-RELATED-RELATED"/>
    <property type="match status" value="1"/>
</dbReference>
<dbReference type="Proteomes" id="UP000077248">
    <property type="component" value="Unassembled WGS sequence"/>
</dbReference>
<dbReference type="GO" id="GO:0016491">
    <property type="term" value="F:oxidoreductase activity"/>
    <property type="evidence" value="ECO:0007669"/>
    <property type="project" value="UniProtKB-KW"/>
</dbReference>
<dbReference type="OMA" id="TIYSNGP"/>
<dbReference type="InterPro" id="IPR036188">
    <property type="entry name" value="FAD/NAD-bd_sf"/>
</dbReference>
<dbReference type="SUPFAM" id="SSF51905">
    <property type="entry name" value="FAD/NAD(P)-binding domain"/>
    <property type="match status" value="1"/>
</dbReference>
<dbReference type="Gene3D" id="3.50.50.60">
    <property type="entry name" value="FAD/NAD(P)-binding domain"/>
    <property type="match status" value="2"/>
</dbReference>
<organism evidence="6 7">
    <name type="scientific">Alternaria alternata</name>
    <name type="common">Alternaria rot fungus</name>
    <name type="synonym">Torula alternata</name>
    <dbReference type="NCBI Taxonomy" id="5599"/>
    <lineage>
        <taxon>Eukaryota</taxon>
        <taxon>Fungi</taxon>
        <taxon>Dikarya</taxon>
        <taxon>Ascomycota</taxon>
        <taxon>Pezizomycotina</taxon>
        <taxon>Dothideomycetes</taxon>
        <taxon>Pleosporomycetidae</taxon>
        <taxon>Pleosporales</taxon>
        <taxon>Pleosporineae</taxon>
        <taxon>Pleosporaceae</taxon>
        <taxon>Alternaria</taxon>
        <taxon>Alternaria sect. Alternaria</taxon>
        <taxon>Alternaria alternata complex</taxon>
    </lineage>
</organism>
<gene>
    <name evidence="6" type="ORF">CC77DRAFT_1087840</name>
</gene>
<evidence type="ECO:0000256" key="1">
    <source>
        <dbReference type="ARBA" id="ARBA00009333"/>
    </source>
</evidence>
<keyword evidence="7" id="KW-1185">Reference proteome</keyword>
<dbReference type="STRING" id="5599.A0A177DS94"/>
<dbReference type="InterPro" id="IPR023753">
    <property type="entry name" value="FAD/NAD-binding_dom"/>
</dbReference>
<reference evidence="6 7" key="1">
    <citation type="submission" date="2016-05" db="EMBL/GenBank/DDBJ databases">
        <title>Comparative analysis of secretome profiles of manganese(II)-oxidizing ascomycete fungi.</title>
        <authorList>
            <consortium name="DOE Joint Genome Institute"/>
            <person name="Zeiner C.A."/>
            <person name="Purvine S.O."/>
            <person name="Zink E.M."/>
            <person name="Wu S."/>
            <person name="Pasa-Tolic L."/>
            <person name="Chaput D.L."/>
            <person name="Haridas S."/>
            <person name="Grigoriev I.V."/>
            <person name="Santelli C.M."/>
            <person name="Hansel C.M."/>
        </authorList>
    </citation>
    <scope>NUCLEOTIDE SEQUENCE [LARGE SCALE GENOMIC DNA]</scope>
    <source>
        <strain evidence="6 7">SRC1lrK2f</strain>
    </source>
</reference>
<dbReference type="Pfam" id="PF07992">
    <property type="entry name" value="Pyr_redox_2"/>
    <property type="match status" value="1"/>
</dbReference>
<evidence type="ECO:0000259" key="5">
    <source>
        <dbReference type="Pfam" id="PF07992"/>
    </source>
</evidence>
<dbReference type="PRINTS" id="PR00368">
    <property type="entry name" value="FADPNR"/>
</dbReference>
<proteinExistence type="inferred from homology"/>
<dbReference type="GeneID" id="29115054"/>
<dbReference type="InterPro" id="IPR050097">
    <property type="entry name" value="Ferredoxin-NADP_redctase_2"/>
</dbReference>
<dbReference type="GO" id="GO:0097237">
    <property type="term" value="P:cellular response to toxic substance"/>
    <property type="evidence" value="ECO:0007669"/>
    <property type="project" value="UniProtKB-ARBA"/>
</dbReference>
<dbReference type="KEGG" id="aalt:CC77DRAFT_1087840"/>
<dbReference type="RefSeq" id="XP_018387511.1">
    <property type="nucleotide sequence ID" value="XM_018529460.1"/>
</dbReference>
<name>A0A177DS94_ALTAL</name>
<feature type="domain" description="FAD/NAD(P)-binding" evidence="5">
    <location>
        <begin position="10"/>
        <end position="158"/>
    </location>
</feature>
<sequence length="356" mass="39029">MVLRVRPQIFDILIIGSGPAGLNAALTCARTRSKAIVFDNQQYRNEGVTHMHTVASRDHFNPREFGRIAREQVESRYDTIWFQAATITHAKKKQVSVPDEKGLYDGFEVTDSDGHSYEGKKIILATGSRDVFPEIQGYKENWPAHIYQCLACDGYEQRGSAVGILGFDSPMYTHFVQMAIPLEPTSITIFSNGPIKQEEPVQEAMKLAKAFGATLDERKIVRLVNNGPSHTDGVTIHFETGEPVTLGFIVHKPATVNRAQHLIEQLGVDTVEPAMGGHIKIANAMFNETSVTGVFAAGDTMLMMKQVAIAMAEGLKAAAGAGMQIAQEKAKSLSKTFEEREGTVEGEKDKAEVASY</sequence>
<evidence type="ECO:0000256" key="3">
    <source>
        <dbReference type="ARBA" id="ARBA00023002"/>
    </source>
</evidence>
<evidence type="ECO:0000313" key="6">
    <source>
        <dbReference type="EMBL" id="OAG22090.1"/>
    </source>
</evidence>
<evidence type="ECO:0000256" key="2">
    <source>
        <dbReference type="ARBA" id="ARBA00022630"/>
    </source>
</evidence>
<feature type="region of interest" description="Disordered" evidence="4">
    <location>
        <begin position="333"/>
        <end position="356"/>
    </location>
</feature>